<evidence type="ECO:0000256" key="1">
    <source>
        <dbReference type="SAM" id="MobiDB-lite"/>
    </source>
</evidence>
<feature type="transmembrane region" description="Helical" evidence="2">
    <location>
        <begin position="68"/>
        <end position="87"/>
    </location>
</feature>
<feature type="transmembrane region" description="Helical" evidence="2">
    <location>
        <begin position="43"/>
        <end position="61"/>
    </location>
</feature>
<evidence type="ECO:0000313" key="4">
    <source>
        <dbReference type="Proteomes" id="UP000756387"/>
    </source>
</evidence>
<keyword evidence="2" id="KW-0812">Transmembrane</keyword>
<comment type="caution">
    <text evidence="3">The sequence shown here is derived from an EMBL/GenBank/DDBJ whole genome shotgun (WGS) entry which is preliminary data.</text>
</comment>
<feature type="region of interest" description="Disordered" evidence="1">
    <location>
        <begin position="267"/>
        <end position="354"/>
    </location>
</feature>
<sequence>MNGGAVDGFGNAAQEWHDDERAGADLPALSLAGEIVEVRRNGAVAAVVGILASAVAIAWFGRAISSGAVLDWILVVVLSAVSAAWLATLVDARTPLLVADDQGVRLRLGRAWVGLPWSAVARVEHRPRQGLLRDGVLSVVAHTPERMLAQLGRPAARQAAWARRMYGGPLALPLGLSTRVVGAGSDLTAALDQLASRGASVLVVEDGAETESGSGAPEALVLDPVAEAEAPAVLDPDVAVAPATDRAVPLLSVAGSRLGARVTALVSRRRARVEDPNGEASDQLAAEESDALATSLVEDEPAETPESAVEPSETPAPIRAITPASRAEVVSSLVDDSESQVGADAPGTGPEAEDFFEEDTPWGDRVRPIAQEGHAVAPVVIDDFVVEPAADPVVGPELRAARTRLGLSTEQLAERTRIRPHVIEAIEVDDFVPCGGDFYARGHLRTLARVLGIDVAPLLVAYDERYAHAPVDPRRVFEAELATGSHGSIRGTKGGPNWSVLVAVVMALVLTWSVARLVMDAPRDGVADTPVLNGSGGPGGLGSAVADPVKVRVEAPTGGAAVVVRDANGEVVFRGRLAIGERADVEASPPVRVQSSDGSVTVVVAGKKRGPIGEAGEPGQGTYAE</sequence>
<organism evidence="3 4">
    <name type="scientific">Nocardioides malaquae</name>
    <dbReference type="NCBI Taxonomy" id="2773426"/>
    <lineage>
        <taxon>Bacteria</taxon>
        <taxon>Bacillati</taxon>
        <taxon>Actinomycetota</taxon>
        <taxon>Actinomycetes</taxon>
        <taxon>Propionibacteriales</taxon>
        <taxon>Nocardioidaceae</taxon>
        <taxon>Nocardioides</taxon>
    </lineage>
</organism>
<reference evidence="3 4" key="1">
    <citation type="submission" date="2020-10" db="EMBL/GenBank/DDBJ databases">
        <title>Nocardioides sp. isolated from sludge.</title>
        <authorList>
            <person name="Zhang X."/>
        </authorList>
    </citation>
    <scope>NUCLEOTIDE SEQUENCE [LARGE SCALE GENOMIC DNA]</scope>
    <source>
        <strain evidence="3 4">Y6</strain>
    </source>
</reference>
<gene>
    <name evidence="3" type="ORF">IEQ44_13420</name>
</gene>
<dbReference type="InterPro" id="IPR010982">
    <property type="entry name" value="Lambda_DNA-bd_dom_sf"/>
</dbReference>
<dbReference type="Gene3D" id="1.10.260.40">
    <property type="entry name" value="lambda repressor-like DNA-binding domains"/>
    <property type="match status" value="1"/>
</dbReference>
<dbReference type="PANTHER" id="PTHR34475">
    <property type="match status" value="1"/>
</dbReference>
<evidence type="ECO:0000313" key="3">
    <source>
        <dbReference type="EMBL" id="MBE7325646.1"/>
    </source>
</evidence>
<dbReference type="CDD" id="cd00093">
    <property type="entry name" value="HTH_XRE"/>
    <property type="match status" value="1"/>
</dbReference>
<dbReference type="InterPro" id="IPR050400">
    <property type="entry name" value="Bact_Cytoskel_RodZ"/>
</dbReference>
<name>A0ABR9RVL5_9ACTN</name>
<proteinExistence type="predicted"/>
<keyword evidence="4" id="KW-1185">Reference proteome</keyword>
<dbReference type="EMBL" id="JADCSA010000014">
    <property type="protein sequence ID" value="MBE7325646.1"/>
    <property type="molecule type" value="Genomic_DNA"/>
</dbReference>
<dbReference type="Pfam" id="PF13413">
    <property type="entry name" value="HTH_25"/>
    <property type="match status" value="1"/>
</dbReference>
<dbReference type="SUPFAM" id="SSF47413">
    <property type="entry name" value="lambda repressor-like DNA-binding domains"/>
    <property type="match status" value="1"/>
</dbReference>
<dbReference type="RefSeq" id="WP_193638971.1">
    <property type="nucleotide sequence ID" value="NZ_JADCSA010000014.1"/>
</dbReference>
<dbReference type="PANTHER" id="PTHR34475:SF1">
    <property type="entry name" value="CYTOSKELETON PROTEIN RODZ"/>
    <property type="match status" value="1"/>
</dbReference>
<protein>
    <submittedName>
        <fullName evidence="3">Helix-turn-helix domain-containing protein</fullName>
    </submittedName>
</protein>
<dbReference type="Proteomes" id="UP000756387">
    <property type="component" value="Unassembled WGS sequence"/>
</dbReference>
<accession>A0ABR9RVL5</accession>
<dbReference type="InterPro" id="IPR001387">
    <property type="entry name" value="Cro/C1-type_HTH"/>
</dbReference>
<keyword evidence="2" id="KW-0472">Membrane</keyword>
<evidence type="ECO:0000256" key="2">
    <source>
        <dbReference type="SAM" id="Phobius"/>
    </source>
</evidence>
<keyword evidence="2" id="KW-1133">Transmembrane helix</keyword>